<evidence type="ECO:0000256" key="3">
    <source>
        <dbReference type="ARBA" id="ARBA00022475"/>
    </source>
</evidence>
<dbReference type="AlphaFoldDB" id="A0A448F7N0"/>
<dbReference type="InterPro" id="IPR036526">
    <property type="entry name" value="C-N_Hydrolase_sf"/>
</dbReference>
<feature type="transmembrane region" description="Helical" evidence="9">
    <location>
        <begin position="6"/>
        <end position="29"/>
    </location>
</feature>
<organism evidence="11 12">
    <name type="scientific">Aggregatibacter aphrophilus ATCC 33389</name>
    <dbReference type="NCBI Taxonomy" id="985008"/>
    <lineage>
        <taxon>Bacteria</taxon>
        <taxon>Pseudomonadati</taxon>
        <taxon>Pseudomonadota</taxon>
        <taxon>Gammaproteobacteria</taxon>
        <taxon>Pasteurellales</taxon>
        <taxon>Pasteurellaceae</taxon>
        <taxon>Aggregatibacter</taxon>
    </lineage>
</organism>
<dbReference type="CDD" id="cd07571">
    <property type="entry name" value="ALP_N-acyl_transferase"/>
    <property type="match status" value="1"/>
</dbReference>
<dbReference type="EC" id="2.3.1.269" evidence="9"/>
<feature type="transmembrane region" description="Helical" evidence="9">
    <location>
        <begin position="488"/>
        <end position="505"/>
    </location>
</feature>
<dbReference type="InterPro" id="IPR004563">
    <property type="entry name" value="Apolipo_AcylTrfase"/>
</dbReference>
<feature type="domain" description="CN hydrolase" evidence="10">
    <location>
        <begin position="226"/>
        <end position="473"/>
    </location>
</feature>
<feature type="transmembrane region" description="Helical" evidence="9">
    <location>
        <begin position="50"/>
        <end position="71"/>
    </location>
</feature>
<dbReference type="PANTHER" id="PTHR38686">
    <property type="entry name" value="APOLIPOPROTEIN N-ACYLTRANSFERASE"/>
    <property type="match status" value="1"/>
</dbReference>
<dbReference type="GO" id="GO:0016410">
    <property type="term" value="F:N-acyltransferase activity"/>
    <property type="evidence" value="ECO:0007669"/>
    <property type="project" value="UniProtKB-UniRule"/>
</dbReference>
<evidence type="ECO:0000313" key="12">
    <source>
        <dbReference type="Proteomes" id="UP000272690"/>
    </source>
</evidence>
<evidence type="ECO:0000256" key="8">
    <source>
        <dbReference type="ARBA" id="ARBA00023315"/>
    </source>
</evidence>
<dbReference type="Pfam" id="PF20154">
    <property type="entry name" value="LNT_N"/>
    <property type="match status" value="1"/>
</dbReference>
<feature type="transmembrane region" description="Helical" evidence="9">
    <location>
        <begin position="150"/>
        <end position="175"/>
    </location>
</feature>
<proteinExistence type="inferred from homology"/>
<evidence type="ECO:0000256" key="6">
    <source>
        <dbReference type="ARBA" id="ARBA00022989"/>
    </source>
</evidence>
<sequence>MFMNKYLTYLIALSSGLIGVFAFAPFNYWPLSYVSLLGLIWVIKTPQKSTALFSAFLWGLSFFTFGVNWLHVSIHQFGDAPLMLSYLLVVVLAAYLSLYPLLFAYLVRRFQVQRAVLYPVLWTLTEFLRGWVLTGFPWLQFGYTQIDSPFAGIAPIFGVTGLTFFVMFVSAVIFNGVSALLTVPRKVNVAVANALILAVVAVLAGYASKAKYVQENADKAVNITLVQGNIEQNLKWDPNYLYQTMENYGRLIGSNLGKTDLIILPEAAFPTYENNIQPFFEMLQSMAEKANTEVMIGTIYQDESVGKLLNSIVVVGNKNVPYELQTTNRYNKHHLVPFGEYVPLESLLRPLGSVFNLPMSAFQSGDFIQKPLSAKNLNFTAAICYEIILGAQLQKNLVANSDFIVTISNDAWFGNSIGPWQHLQMAQMRALEFGKPVIRATNTGITAFIDAQGKIVAQAPQFVETVLTHNMAPTEGKTPYAVLGDTPLFILSAVFFLLHLLGGLIQRRILKKVQHPIA</sequence>
<dbReference type="NCBIfam" id="TIGR00546">
    <property type="entry name" value="lnt"/>
    <property type="match status" value="1"/>
</dbReference>
<dbReference type="HAMAP" id="MF_01148">
    <property type="entry name" value="Lnt"/>
    <property type="match status" value="1"/>
</dbReference>
<evidence type="ECO:0000256" key="7">
    <source>
        <dbReference type="ARBA" id="ARBA00023136"/>
    </source>
</evidence>
<protein>
    <recommendedName>
        <fullName evidence="9">Apolipoprotein N-acyltransferase</fullName>
        <shortName evidence="9">ALP N-acyltransferase</shortName>
        <ecNumber evidence="9">2.3.1.269</ecNumber>
    </recommendedName>
</protein>
<dbReference type="Pfam" id="PF00795">
    <property type="entry name" value="CN_hydrolase"/>
    <property type="match status" value="1"/>
</dbReference>
<keyword evidence="5 9" id="KW-0812">Transmembrane</keyword>
<comment type="similarity">
    <text evidence="2 9">Belongs to the CN hydrolase family. Apolipoprotein N-acyltransferase subfamily.</text>
</comment>
<keyword evidence="11" id="KW-0449">Lipoprotein</keyword>
<evidence type="ECO:0000256" key="1">
    <source>
        <dbReference type="ARBA" id="ARBA00004651"/>
    </source>
</evidence>
<reference evidence="11 12" key="1">
    <citation type="submission" date="2018-12" db="EMBL/GenBank/DDBJ databases">
        <authorList>
            <consortium name="Pathogen Informatics"/>
        </authorList>
    </citation>
    <scope>NUCLEOTIDE SEQUENCE [LARGE SCALE GENOMIC DNA]</scope>
    <source>
        <strain evidence="11 12">NCTC5906</strain>
    </source>
</reference>
<name>A0A448F7N0_AGGAP</name>
<evidence type="ECO:0000259" key="10">
    <source>
        <dbReference type="PROSITE" id="PS50263"/>
    </source>
</evidence>
<evidence type="ECO:0000256" key="4">
    <source>
        <dbReference type="ARBA" id="ARBA00022679"/>
    </source>
</evidence>
<dbReference type="Gene3D" id="3.60.110.10">
    <property type="entry name" value="Carbon-nitrogen hydrolase"/>
    <property type="match status" value="1"/>
</dbReference>
<dbReference type="SUPFAM" id="SSF56317">
    <property type="entry name" value="Carbon-nitrogen hydrolase"/>
    <property type="match status" value="1"/>
</dbReference>
<dbReference type="GO" id="GO:0005886">
    <property type="term" value="C:plasma membrane"/>
    <property type="evidence" value="ECO:0007669"/>
    <property type="project" value="UniProtKB-SubCell"/>
</dbReference>
<comment type="function">
    <text evidence="9">Catalyzes the phospholipid dependent N-acylation of the N-terminal cysteine of apolipoprotein, the last step in lipoprotein maturation.</text>
</comment>
<keyword evidence="6 9" id="KW-1133">Transmembrane helix</keyword>
<keyword evidence="8 9" id="KW-0012">Acyltransferase</keyword>
<gene>
    <name evidence="9 11" type="primary">lnt</name>
    <name evidence="11" type="ORF">NCTC5906_00757</name>
</gene>
<keyword evidence="4 9" id="KW-0808">Transferase</keyword>
<dbReference type="PROSITE" id="PS50263">
    <property type="entry name" value="CN_HYDROLASE"/>
    <property type="match status" value="1"/>
</dbReference>
<comment type="catalytic activity">
    <reaction evidence="9">
        <text>N-terminal S-1,2-diacyl-sn-glyceryl-L-cysteinyl-[lipoprotein] + a glycerophospholipid = N-acyl-S-1,2-diacyl-sn-glyceryl-L-cysteinyl-[lipoprotein] + a 2-acyl-sn-glycero-3-phospholipid + H(+)</text>
        <dbReference type="Rhea" id="RHEA:48228"/>
        <dbReference type="Rhea" id="RHEA-COMP:14681"/>
        <dbReference type="Rhea" id="RHEA-COMP:14684"/>
        <dbReference type="ChEBI" id="CHEBI:15378"/>
        <dbReference type="ChEBI" id="CHEBI:136912"/>
        <dbReference type="ChEBI" id="CHEBI:140656"/>
        <dbReference type="ChEBI" id="CHEBI:140657"/>
        <dbReference type="ChEBI" id="CHEBI:140660"/>
        <dbReference type="EC" id="2.3.1.269"/>
    </reaction>
</comment>
<dbReference type="InterPro" id="IPR045378">
    <property type="entry name" value="LNT_N"/>
</dbReference>
<comment type="pathway">
    <text evidence="9">Protein modification; lipoprotein biosynthesis (N-acyl transfer).</text>
</comment>
<dbReference type="PANTHER" id="PTHR38686:SF1">
    <property type="entry name" value="APOLIPOPROTEIN N-ACYLTRANSFERASE"/>
    <property type="match status" value="1"/>
</dbReference>
<keyword evidence="7 9" id="KW-0472">Membrane</keyword>
<accession>A0A448F7N0</accession>
<dbReference type="InterPro" id="IPR003010">
    <property type="entry name" value="C-N_Hydrolase"/>
</dbReference>
<comment type="subcellular location">
    <subcellularLocation>
        <location evidence="1 9">Cell membrane</location>
        <topology evidence="1 9">Multi-pass membrane protein</topology>
    </subcellularLocation>
</comment>
<dbReference type="UniPathway" id="UPA00666"/>
<feature type="transmembrane region" description="Helical" evidence="9">
    <location>
        <begin position="83"/>
        <end position="107"/>
    </location>
</feature>
<feature type="transmembrane region" description="Helical" evidence="9">
    <location>
        <begin position="116"/>
        <end position="138"/>
    </location>
</feature>
<feature type="transmembrane region" description="Helical" evidence="9">
    <location>
        <begin position="187"/>
        <end position="207"/>
    </location>
</feature>
<evidence type="ECO:0000256" key="5">
    <source>
        <dbReference type="ARBA" id="ARBA00022692"/>
    </source>
</evidence>
<dbReference type="EMBL" id="LR134327">
    <property type="protein sequence ID" value="VEF42040.1"/>
    <property type="molecule type" value="Genomic_DNA"/>
</dbReference>
<evidence type="ECO:0000256" key="9">
    <source>
        <dbReference type="HAMAP-Rule" id="MF_01148"/>
    </source>
</evidence>
<keyword evidence="3 9" id="KW-1003">Cell membrane</keyword>
<evidence type="ECO:0000256" key="2">
    <source>
        <dbReference type="ARBA" id="ARBA00010065"/>
    </source>
</evidence>
<dbReference type="Proteomes" id="UP000272690">
    <property type="component" value="Chromosome"/>
</dbReference>
<dbReference type="GO" id="GO:0042158">
    <property type="term" value="P:lipoprotein biosynthetic process"/>
    <property type="evidence" value="ECO:0007669"/>
    <property type="project" value="UniProtKB-UniRule"/>
</dbReference>
<evidence type="ECO:0000313" key="11">
    <source>
        <dbReference type="EMBL" id="VEF42040.1"/>
    </source>
</evidence>